<dbReference type="CDD" id="cd00564">
    <property type="entry name" value="TMP_TenI"/>
    <property type="match status" value="1"/>
</dbReference>
<comment type="caution">
    <text evidence="4">The sequence shown here is derived from an EMBL/GenBank/DDBJ whole genome shotgun (WGS) entry which is preliminary data.</text>
</comment>
<evidence type="ECO:0000313" key="4">
    <source>
        <dbReference type="EMBL" id="MDR7093726.1"/>
    </source>
</evidence>
<dbReference type="EC" id="2.5.1.3" evidence="4"/>
<comment type="pathway">
    <text evidence="1">Cofactor biosynthesis; thiamine diphosphate biosynthesis.</text>
</comment>
<evidence type="ECO:0000259" key="3">
    <source>
        <dbReference type="Pfam" id="PF02581"/>
    </source>
</evidence>
<keyword evidence="4" id="KW-0808">Transferase</keyword>
<evidence type="ECO:0000256" key="1">
    <source>
        <dbReference type="ARBA" id="ARBA00004948"/>
    </source>
</evidence>
<evidence type="ECO:0000313" key="5">
    <source>
        <dbReference type="Proteomes" id="UP001265550"/>
    </source>
</evidence>
<feature type="domain" description="Thiamine phosphate synthase/TenI" evidence="3">
    <location>
        <begin position="117"/>
        <end position="286"/>
    </location>
</feature>
<reference evidence="4 5" key="1">
    <citation type="submission" date="2023-07" db="EMBL/GenBank/DDBJ databases">
        <title>Sorghum-associated microbial communities from plants grown in Nebraska, USA.</title>
        <authorList>
            <person name="Schachtman D."/>
        </authorList>
    </citation>
    <scope>NUCLEOTIDE SEQUENCE [LARGE SCALE GENOMIC DNA]</scope>
    <source>
        <strain evidence="4 5">BE240</strain>
    </source>
</reference>
<keyword evidence="2" id="KW-0784">Thiamine biosynthesis</keyword>
<dbReference type="GO" id="GO:0004789">
    <property type="term" value="F:thiamine-phosphate diphosphorylase activity"/>
    <property type="evidence" value="ECO:0007669"/>
    <property type="project" value="UniProtKB-EC"/>
</dbReference>
<evidence type="ECO:0000256" key="2">
    <source>
        <dbReference type="ARBA" id="ARBA00022977"/>
    </source>
</evidence>
<name>A0ABU1V8D2_9BURK</name>
<dbReference type="PANTHER" id="PTHR20857">
    <property type="entry name" value="THIAMINE-PHOSPHATE PYROPHOSPHORYLASE"/>
    <property type="match status" value="1"/>
</dbReference>
<dbReference type="PANTHER" id="PTHR20857:SF15">
    <property type="entry name" value="THIAMINE-PHOSPHATE SYNTHASE"/>
    <property type="match status" value="1"/>
</dbReference>
<organism evidence="4 5">
    <name type="scientific">Hydrogenophaga laconesensis</name>
    <dbReference type="NCBI Taxonomy" id="1805971"/>
    <lineage>
        <taxon>Bacteria</taxon>
        <taxon>Pseudomonadati</taxon>
        <taxon>Pseudomonadota</taxon>
        <taxon>Betaproteobacteria</taxon>
        <taxon>Burkholderiales</taxon>
        <taxon>Comamonadaceae</taxon>
        <taxon>Hydrogenophaga</taxon>
    </lineage>
</organism>
<dbReference type="RefSeq" id="WP_204732399.1">
    <property type="nucleotide sequence ID" value="NZ_JAVDWE010000003.1"/>
</dbReference>
<dbReference type="Pfam" id="PF02581">
    <property type="entry name" value="TMP-TENI"/>
    <property type="match status" value="1"/>
</dbReference>
<dbReference type="InterPro" id="IPR022998">
    <property type="entry name" value="ThiamineP_synth_TenI"/>
</dbReference>
<keyword evidence="5" id="KW-1185">Reference proteome</keyword>
<gene>
    <name evidence="4" type="ORF">J2X09_001458</name>
</gene>
<dbReference type="InterPro" id="IPR013785">
    <property type="entry name" value="Aldolase_TIM"/>
</dbReference>
<sequence>MTVTITSTEAMAQAIVDMHRATLALPVPQNAMPPAPASDDPVFVAALQAAHTLGFIDADALCIARAWSTRTRRTGQFDAVHWPDEPADFDIAPFPRDNAFAPCPQALGLYAVMPDAAWTIRMARAGVPTVQLRFKSGDAQAIRAEVKAAVAGVHDTGTRLFINDHWREAIDAGAYGVHLGQEDLEAMAPEHLDAIRAAGLRLGLSTHGYAEMLIADRHSPSYIAMGAVFPTTLKQMATVPQGTGRLRAYAALLRDYPRVAIGGVDLGNLPEVLKADVGSVGVVRALMTADPLSDAVAEWTTALERKIA</sequence>
<dbReference type="Gene3D" id="3.20.20.70">
    <property type="entry name" value="Aldolase class I"/>
    <property type="match status" value="1"/>
</dbReference>
<dbReference type="Proteomes" id="UP001265550">
    <property type="component" value="Unassembled WGS sequence"/>
</dbReference>
<dbReference type="SUPFAM" id="SSF51391">
    <property type="entry name" value="Thiamin phosphate synthase"/>
    <property type="match status" value="1"/>
</dbReference>
<accession>A0ABU1V8D2</accession>
<dbReference type="EMBL" id="JAVDWE010000003">
    <property type="protein sequence ID" value="MDR7093726.1"/>
    <property type="molecule type" value="Genomic_DNA"/>
</dbReference>
<dbReference type="InterPro" id="IPR036206">
    <property type="entry name" value="ThiamineP_synth_sf"/>
</dbReference>
<proteinExistence type="predicted"/>
<protein>
    <submittedName>
        <fullName evidence="4">Thiamine-phosphate pyrophosphorylase</fullName>
        <ecNumber evidence="4">2.5.1.3</ecNumber>
    </submittedName>
</protein>